<evidence type="ECO:0008006" key="3">
    <source>
        <dbReference type="Google" id="ProtNLM"/>
    </source>
</evidence>
<dbReference type="Gene3D" id="6.10.250.3200">
    <property type="match status" value="1"/>
</dbReference>
<protein>
    <recommendedName>
        <fullName evidence="3">Methyl-accepting transducer domain-containing protein</fullName>
    </recommendedName>
</protein>
<comment type="caution">
    <text evidence="1">The sequence shown here is derived from an EMBL/GenBank/DDBJ whole genome shotgun (WGS) entry which is preliminary data.</text>
</comment>
<dbReference type="SUPFAM" id="SSF58104">
    <property type="entry name" value="Methyl-accepting chemotaxis protein (MCP) signaling domain"/>
    <property type="match status" value="1"/>
</dbReference>
<dbReference type="Proteomes" id="UP000626026">
    <property type="component" value="Unassembled WGS sequence"/>
</dbReference>
<proteinExistence type="predicted"/>
<gene>
    <name evidence="1" type="ORF">IBL26_13935</name>
</gene>
<keyword evidence="2" id="KW-1185">Reference proteome</keyword>
<sequence>MTTFPTPANMAMMATTLRGLRAPLERGVGRAGQQLEQAIQALDGLGGCFEALEAELRGTGHAAAIGQLEHAATALRGIDGLIRAERQALEQMQGQLLAIGGSLGQLDATVRAVGMLTVTAKVCASGLGAMGEDFSAFTSEIARLFDLSRRSLEGFQQAVVRLQEDLQGGLARQAGFARQQADAIQSVPAALAEGVSALSRRLGAGAEAAGALRQQAEGLGRRTAEAMLLLRSEDGVADTLEQAGQALQALPPEGGAAGRNQAARLLGVAEAQEAWWLRLTESLRELPAELRRVAAAGAEACGAAERRGGVLGMLEPQVRQAAVLLRDFRAAQAEVEGVARGIATAVAQLVAHISTVRGLETDLRLMSLNMTLKSGRLHDAGRTLHTIARELRTCADQTTQIVSQITRDLSSVTALAQEHAQRGRLAEEVELEGLDGVMGGAMDSLSTAGRQMSQARAALEDGGSNAATALEATLAALAEAGIAPALRDLSRRLTADADIRGRAAPVLEVSLA</sequence>
<reference evidence="1 2" key="1">
    <citation type="journal article" date="2013" name="Int. J. Syst. Evol. Microbiol.">
        <title>Roseomonas aerophila sp. nov., isolated from air.</title>
        <authorList>
            <person name="Kim S.J."/>
            <person name="Weon H.Y."/>
            <person name="Ahn J.H."/>
            <person name="Hong S.B."/>
            <person name="Seok S.J."/>
            <person name="Whang K.S."/>
            <person name="Kwon S.W."/>
        </authorList>
    </citation>
    <scope>NUCLEOTIDE SEQUENCE [LARGE SCALE GENOMIC DNA]</scope>
    <source>
        <strain evidence="1 2">NBRC 108923</strain>
    </source>
</reference>
<organism evidence="1 2">
    <name type="scientific">Teichococcus aerophilus</name>
    <dbReference type="NCBI Taxonomy" id="1224513"/>
    <lineage>
        <taxon>Bacteria</taxon>
        <taxon>Pseudomonadati</taxon>
        <taxon>Pseudomonadota</taxon>
        <taxon>Alphaproteobacteria</taxon>
        <taxon>Acetobacterales</taxon>
        <taxon>Roseomonadaceae</taxon>
        <taxon>Roseomonas</taxon>
    </lineage>
</organism>
<evidence type="ECO:0000313" key="1">
    <source>
        <dbReference type="EMBL" id="MBC9207941.1"/>
    </source>
</evidence>
<accession>A0ABR7RNR0</accession>
<dbReference type="RefSeq" id="WP_187785106.1">
    <property type="nucleotide sequence ID" value="NZ_JACTVA010000024.1"/>
</dbReference>
<dbReference type="EMBL" id="JACTVA010000024">
    <property type="protein sequence ID" value="MBC9207941.1"/>
    <property type="molecule type" value="Genomic_DNA"/>
</dbReference>
<evidence type="ECO:0000313" key="2">
    <source>
        <dbReference type="Proteomes" id="UP000626026"/>
    </source>
</evidence>
<name>A0ABR7RNR0_9PROT</name>